<evidence type="ECO:0000256" key="1">
    <source>
        <dbReference type="ARBA" id="ARBA00022801"/>
    </source>
</evidence>
<dbReference type="GO" id="GO:0050152">
    <property type="term" value="F:omega-amidase activity"/>
    <property type="evidence" value="ECO:0007669"/>
    <property type="project" value="TreeGrafter"/>
</dbReference>
<evidence type="ECO:0000313" key="4">
    <source>
        <dbReference type="Proteomes" id="UP000094801"/>
    </source>
</evidence>
<reference evidence="4" key="1">
    <citation type="submission" date="2016-04" db="EMBL/GenBank/DDBJ databases">
        <title>Comparative genomics of biotechnologically important yeasts.</title>
        <authorList>
            <consortium name="DOE Joint Genome Institute"/>
            <person name="Riley R."/>
            <person name="Haridas S."/>
            <person name="Wolfe K.H."/>
            <person name="Lopes M.R."/>
            <person name="Hittinger C.T."/>
            <person name="Goker M."/>
            <person name="Salamov A."/>
            <person name="Wisecaver J."/>
            <person name="Long T.M."/>
            <person name="Aerts A.L."/>
            <person name="Barry K."/>
            <person name="Choi C."/>
            <person name="Clum A."/>
            <person name="Coughlan A.Y."/>
            <person name="Deshpande S."/>
            <person name="Douglass A.P."/>
            <person name="Hanson S.J."/>
            <person name="Klenk H.-P."/>
            <person name="Labutti K."/>
            <person name="Lapidus A."/>
            <person name="Lindquist E."/>
            <person name="Lipzen A."/>
            <person name="Meier-Kolthoff J.P."/>
            <person name="Ohm R.A."/>
            <person name="Otillar R.P."/>
            <person name="Pangilinan J."/>
            <person name="Peng Y."/>
            <person name="Rokas A."/>
            <person name="Rosa C.A."/>
            <person name="Scheuner C."/>
            <person name="Sibirny A.A."/>
            <person name="Slot J.C."/>
            <person name="Stielow J.B."/>
            <person name="Sun H."/>
            <person name="Kurtzman C.P."/>
            <person name="Blackwell M."/>
            <person name="Grigoriev I.V."/>
            <person name="Jeffries T.W."/>
        </authorList>
    </citation>
    <scope>NUCLEOTIDE SEQUENCE [LARGE SCALE GENOMIC DNA]</scope>
    <source>
        <strain evidence="4">NRRL YB-2248</strain>
    </source>
</reference>
<protein>
    <recommendedName>
        <fullName evidence="2">CN hydrolase domain-containing protein</fullName>
    </recommendedName>
</protein>
<dbReference type="PROSITE" id="PS50263">
    <property type="entry name" value="CN_HYDROLASE"/>
    <property type="match status" value="1"/>
</dbReference>
<sequence length="296" mass="32824">MTSVLTKNLKLALLQFHAGADKIANLNKAKTFITKALEENPKLDLVILPECFNSPYAVDQFKQYSEEIPNGETTTFLSNLAKTLKIIIVGGSIPEKAIDLKTGTEKIYNTSLTFNRNGEIIAKHRKVHLFDVDIPNKITFQESLTLSPGNKVTVFPVEDFGNAGLGICYDIRFPELAMVAARQNSGIQFYPGAFNTVTGPKYWTKFAIARAIDNQVYVVLCSPARNPNGGYQAYGHSLVVDPFGNVIVEGDIGEEIVHCELKPEVIEEARREIPITTQRRFDVYHNVADDATVSDL</sequence>
<feature type="domain" description="CN hydrolase" evidence="2">
    <location>
        <begin position="9"/>
        <end position="263"/>
    </location>
</feature>
<keyword evidence="1" id="KW-0378">Hydrolase</keyword>
<evidence type="ECO:0000259" key="2">
    <source>
        <dbReference type="PROSITE" id="PS50263"/>
    </source>
</evidence>
<name>A0A1E4SUN3_9ASCO</name>
<organism evidence="3 4">
    <name type="scientific">[Candida] arabinofermentans NRRL YB-2248</name>
    <dbReference type="NCBI Taxonomy" id="983967"/>
    <lineage>
        <taxon>Eukaryota</taxon>
        <taxon>Fungi</taxon>
        <taxon>Dikarya</taxon>
        <taxon>Ascomycota</taxon>
        <taxon>Saccharomycotina</taxon>
        <taxon>Pichiomycetes</taxon>
        <taxon>Pichiales</taxon>
        <taxon>Pichiaceae</taxon>
        <taxon>Ogataea</taxon>
        <taxon>Ogataea/Candida clade</taxon>
    </lineage>
</organism>
<dbReference type="InterPro" id="IPR003010">
    <property type="entry name" value="C-N_Hydrolase"/>
</dbReference>
<evidence type="ECO:0000313" key="3">
    <source>
        <dbReference type="EMBL" id="ODV83208.1"/>
    </source>
</evidence>
<dbReference type="InterPro" id="IPR036526">
    <property type="entry name" value="C-N_Hydrolase_sf"/>
</dbReference>
<dbReference type="GO" id="GO:0006541">
    <property type="term" value="P:glutamine metabolic process"/>
    <property type="evidence" value="ECO:0007669"/>
    <property type="project" value="TreeGrafter"/>
</dbReference>
<dbReference type="CDD" id="cd07572">
    <property type="entry name" value="nit"/>
    <property type="match status" value="1"/>
</dbReference>
<dbReference type="PANTHER" id="PTHR23088:SF30">
    <property type="entry name" value="OMEGA-AMIDASE NIT2"/>
    <property type="match status" value="1"/>
</dbReference>
<dbReference type="AlphaFoldDB" id="A0A1E4SUN3"/>
<dbReference type="Proteomes" id="UP000094801">
    <property type="component" value="Unassembled WGS sequence"/>
</dbReference>
<dbReference type="Pfam" id="PF00795">
    <property type="entry name" value="CN_hydrolase"/>
    <property type="match status" value="1"/>
</dbReference>
<gene>
    <name evidence="3" type="ORF">CANARDRAFT_30154</name>
</gene>
<proteinExistence type="predicted"/>
<dbReference type="GO" id="GO:0006107">
    <property type="term" value="P:oxaloacetate metabolic process"/>
    <property type="evidence" value="ECO:0007669"/>
    <property type="project" value="TreeGrafter"/>
</dbReference>
<dbReference type="EMBL" id="KV453866">
    <property type="protein sequence ID" value="ODV83208.1"/>
    <property type="molecule type" value="Genomic_DNA"/>
</dbReference>
<dbReference type="SUPFAM" id="SSF56317">
    <property type="entry name" value="Carbon-nitrogen hydrolase"/>
    <property type="match status" value="1"/>
</dbReference>
<dbReference type="Gene3D" id="3.60.110.10">
    <property type="entry name" value="Carbon-nitrogen hydrolase"/>
    <property type="match status" value="1"/>
</dbReference>
<dbReference type="GO" id="GO:0005739">
    <property type="term" value="C:mitochondrion"/>
    <property type="evidence" value="ECO:0007669"/>
    <property type="project" value="TreeGrafter"/>
</dbReference>
<dbReference type="STRING" id="983967.A0A1E4SUN3"/>
<keyword evidence="4" id="KW-1185">Reference proteome</keyword>
<dbReference type="GO" id="GO:0006528">
    <property type="term" value="P:asparagine metabolic process"/>
    <property type="evidence" value="ECO:0007669"/>
    <property type="project" value="TreeGrafter"/>
</dbReference>
<dbReference type="PANTHER" id="PTHR23088">
    <property type="entry name" value="NITRILASE-RELATED"/>
    <property type="match status" value="1"/>
</dbReference>
<accession>A0A1E4SUN3</accession>
<dbReference type="InterPro" id="IPR045254">
    <property type="entry name" value="Nit1/2_C-N_Hydrolase"/>
</dbReference>
<dbReference type="OrthoDB" id="10250282at2759"/>